<dbReference type="PATRIC" id="fig|1618655.3.peg.637"/>
<dbReference type="PROSITE" id="PS50862">
    <property type="entry name" value="AA_TRNA_LIGASE_II"/>
    <property type="match status" value="1"/>
</dbReference>
<evidence type="ECO:0000259" key="10">
    <source>
        <dbReference type="PROSITE" id="PS50862"/>
    </source>
</evidence>
<dbReference type="GO" id="GO:0005524">
    <property type="term" value="F:ATP binding"/>
    <property type="evidence" value="ECO:0007669"/>
    <property type="project" value="UniProtKB-KW"/>
</dbReference>
<dbReference type="PRINTS" id="PR01046">
    <property type="entry name" value="TRNASYNTHPRO"/>
</dbReference>
<keyword evidence="5" id="KW-0067">ATP-binding</keyword>
<comment type="catalytic activity">
    <reaction evidence="9">
        <text>tRNA(Pro) + L-proline + ATP = L-prolyl-tRNA(Pro) + AMP + diphosphate</text>
        <dbReference type="Rhea" id="RHEA:14305"/>
        <dbReference type="Rhea" id="RHEA-COMP:9700"/>
        <dbReference type="Rhea" id="RHEA-COMP:9702"/>
        <dbReference type="ChEBI" id="CHEBI:30616"/>
        <dbReference type="ChEBI" id="CHEBI:33019"/>
        <dbReference type="ChEBI" id="CHEBI:60039"/>
        <dbReference type="ChEBI" id="CHEBI:78442"/>
        <dbReference type="ChEBI" id="CHEBI:78532"/>
        <dbReference type="ChEBI" id="CHEBI:456215"/>
        <dbReference type="EC" id="6.1.1.15"/>
    </reaction>
</comment>
<dbReference type="InterPro" id="IPR050062">
    <property type="entry name" value="Pro-tRNA_synthetase"/>
</dbReference>
<dbReference type="PANTHER" id="PTHR42753">
    <property type="entry name" value="MITOCHONDRIAL RIBOSOME PROTEIN L39/PROLYL-TRNA LIGASE FAMILY MEMBER"/>
    <property type="match status" value="1"/>
</dbReference>
<feature type="domain" description="Aminoacyl-transfer RNA synthetases class-II family profile" evidence="10">
    <location>
        <begin position="38"/>
        <end position="316"/>
    </location>
</feature>
<evidence type="ECO:0000256" key="7">
    <source>
        <dbReference type="ARBA" id="ARBA00023146"/>
    </source>
</evidence>
<organism evidence="11 12">
    <name type="scientific">Candidatus Giovannonibacteria bacterium GW2011_GWB1_47_6b</name>
    <dbReference type="NCBI Taxonomy" id="1618655"/>
    <lineage>
        <taxon>Bacteria</taxon>
        <taxon>Candidatus Giovannoniibacteriota</taxon>
    </lineage>
</organism>
<name>A0A0G1VCW7_9BACT</name>
<evidence type="ECO:0000256" key="8">
    <source>
        <dbReference type="ARBA" id="ARBA00029731"/>
    </source>
</evidence>
<dbReference type="SUPFAM" id="SSF52954">
    <property type="entry name" value="Class II aaRS ABD-related"/>
    <property type="match status" value="1"/>
</dbReference>
<dbReference type="GO" id="GO:0005829">
    <property type="term" value="C:cytosol"/>
    <property type="evidence" value="ECO:0007669"/>
    <property type="project" value="TreeGrafter"/>
</dbReference>
<sequence length="412" mass="46686">MLQSKIFTKTLRDSPKDETSKNAQYLIRGGFVDKLMAGVYSYLPLGLRVLKRIENIIREEINAAGGQEIFMPAIHPIENYTTTGREAIDVLFHTETQTGHRIVLGQSHEEVIVPLVKKFIESYRDLPLAVYQIQTKFRNELRPKSGIFRGREFLMKDLYSFHADEDDFDRYYKTIQQVYKKIFDRAGIGSATVRTFASGGTFSKYSLEFQTITDAGEDTIFLCERCSVAVNDEVKDDCKNTCPECKKPLSHEPKKSIEVGNIFPLKTRFSDAFNLSYKDPDGKQKPVIMGCYGIGVTRLMGAIAEVHSDEHGIIWPESVAPFLVHILPLSKAAIPEAKRVELSLAEKSIPVLLDDREDKSAGEKFSDADLIGIPWRVVISDNTIKKEGIEVKKRSEREAKIMSVEEFLDQFL</sequence>
<keyword evidence="4" id="KW-0547">Nucleotide-binding</keyword>
<dbReference type="EMBL" id="LCOK01000037">
    <property type="protein sequence ID" value="KKU75993.1"/>
    <property type="molecule type" value="Genomic_DNA"/>
</dbReference>
<evidence type="ECO:0000313" key="11">
    <source>
        <dbReference type="EMBL" id="KKU75993.1"/>
    </source>
</evidence>
<proteinExistence type="predicted"/>
<dbReference type="Pfam" id="PF00587">
    <property type="entry name" value="tRNA-synt_2b"/>
    <property type="match status" value="1"/>
</dbReference>
<reference evidence="11 12" key="1">
    <citation type="journal article" date="2015" name="Nature">
        <title>rRNA introns, odd ribosomes, and small enigmatic genomes across a large radiation of phyla.</title>
        <authorList>
            <person name="Brown C.T."/>
            <person name="Hug L.A."/>
            <person name="Thomas B.C."/>
            <person name="Sharon I."/>
            <person name="Castelle C.J."/>
            <person name="Singh A."/>
            <person name="Wilkins M.J."/>
            <person name="Williams K.H."/>
            <person name="Banfield J.F."/>
        </authorList>
    </citation>
    <scope>NUCLEOTIDE SEQUENCE [LARGE SCALE GENOMIC DNA]</scope>
</reference>
<evidence type="ECO:0000256" key="3">
    <source>
        <dbReference type="ARBA" id="ARBA00022598"/>
    </source>
</evidence>
<evidence type="ECO:0000256" key="2">
    <source>
        <dbReference type="ARBA" id="ARBA00019110"/>
    </source>
</evidence>
<dbReference type="EC" id="6.1.1.15" evidence="1"/>
<keyword evidence="7" id="KW-0030">Aminoacyl-tRNA synthetase</keyword>
<dbReference type="Pfam" id="PF03129">
    <property type="entry name" value="HGTP_anticodon"/>
    <property type="match status" value="1"/>
</dbReference>
<keyword evidence="6" id="KW-0648">Protein biosynthesis</keyword>
<evidence type="ECO:0000256" key="4">
    <source>
        <dbReference type="ARBA" id="ARBA00022741"/>
    </source>
</evidence>
<dbReference type="Proteomes" id="UP000034682">
    <property type="component" value="Unassembled WGS sequence"/>
</dbReference>
<dbReference type="InterPro" id="IPR002314">
    <property type="entry name" value="aa-tRNA-synt_IIb"/>
</dbReference>
<keyword evidence="3 11" id="KW-0436">Ligase</keyword>
<accession>A0A0G1VCW7</accession>
<dbReference type="Gene3D" id="3.30.930.10">
    <property type="entry name" value="Bira Bifunctional Protein, Domain 2"/>
    <property type="match status" value="1"/>
</dbReference>
<dbReference type="Gene3D" id="3.40.50.800">
    <property type="entry name" value="Anticodon-binding domain"/>
    <property type="match status" value="1"/>
</dbReference>
<evidence type="ECO:0000313" key="12">
    <source>
        <dbReference type="Proteomes" id="UP000034682"/>
    </source>
</evidence>
<dbReference type="InterPro" id="IPR036621">
    <property type="entry name" value="Anticodon-bd_dom_sf"/>
</dbReference>
<dbReference type="InterPro" id="IPR002316">
    <property type="entry name" value="Pro-tRNA-ligase_IIa"/>
</dbReference>
<dbReference type="InterPro" id="IPR045864">
    <property type="entry name" value="aa-tRNA-synth_II/BPL/LPL"/>
</dbReference>
<dbReference type="AlphaFoldDB" id="A0A0G1VCW7"/>
<evidence type="ECO:0000256" key="5">
    <source>
        <dbReference type="ARBA" id="ARBA00022840"/>
    </source>
</evidence>
<dbReference type="PANTHER" id="PTHR42753:SF2">
    <property type="entry name" value="PROLINE--TRNA LIGASE"/>
    <property type="match status" value="1"/>
</dbReference>
<dbReference type="SUPFAM" id="SSF55681">
    <property type="entry name" value="Class II aaRS and biotin synthetases"/>
    <property type="match status" value="1"/>
</dbReference>
<evidence type="ECO:0000256" key="9">
    <source>
        <dbReference type="ARBA" id="ARBA00047671"/>
    </source>
</evidence>
<evidence type="ECO:0000256" key="6">
    <source>
        <dbReference type="ARBA" id="ARBA00022917"/>
    </source>
</evidence>
<dbReference type="InterPro" id="IPR004154">
    <property type="entry name" value="Anticodon-bd"/>
</dbReference>
<dbReference type="InterPro" id="IPR006195">
    <property type="entry name" value="aa-tRNA-synth_II"/>
</dbReference>
<gene>
    <name evidence="11" type="ORF">UY02_C0037G0012</name>
</gene>
<evidence type="ECO:0000256" key="1">
    <source>
        <dbReference type="ARBA" id="ARBA00012831"/>
    </source>
</evidence>
<comment type="caution">
    <text evidence="11">The sequence shown here is derived from an EMBL/GenBank/DDBJ whole genome shotgun (WGS) entry which is preliminary data.</text>
</comment>
<dbReference type="GO" id="GO:0006433">
    <property type="term" value="P:prolyl-tRNA aminoacylation"/>
    <property type="evidence" value="ECO:0007669"/>
    <property type="project" value="InterPro"/>
</dbReference>
<protein>
    <recommendedName>
        <fullName evidence="2">Proline--tRNA ligase</fullName>
        <ecNumber evidence="1">6.1.1.15</ecNumber>
    </recommendedName>
    <alternativeName>
        <fullName evidence="8">Prolyl-tRNA synthetase</fullName>
    </alternativeName>
</protein>
<dbReference type="GO" id="GO:0004827">
    <property type="term" value="F:proline-tRNA ligase activity"/>
    <property type="evidence" value="ECO:0007669"/>
    <property type="project" value="UniProtKB-EC"/>
</dbReference>